<protein>
    <submittedName>
        <fullName evidence="1">Uncharacterized protein</fullName>
    </submittedName>
</protein>
<accession>A0ABV0NV56</accession>
<proteinExistence type="predicted"/>
<evidence type="ECO:0000313" key="1">
    <source>
        <dbReference type="EMBL" id="MEQ2175277.1"/>
    </source>
</evidence>
<organism evidence="1 2">
    <name type="scientific">Goodea atripinnis</name>
    <dbReference type="NCBI Taxonomy" id="208336"/>
    <lineage>
        <taxon>Eukaryota</taxon>
        <taxon>Metazoa</taxon>
        <taxon>Chordata</taxon>
        <taxon>Craniata</taxon>
        <taxon>Vertebrata</taxon>
        <taxon>Euteleostomi</taxon>
        <taxon>Actinopterygii</taxon>
        <taxon>Neopterygii</taxon>
        <taxon>Teleostei</taxon>
        <taxon>Neoteleostei</taxon>
        <taxon>Acanthomorphata</taxon>
        <taxon>Ovalentaria</taxon>
        <taxon>Atherinomorphae</taxon>
        <taxon>Cyprinodontiformes</taxon>
        <taxon>Goodeidae</taxon>
        <taxon>Goodea</taxon>
    </lineage>
</organism>
<name>A0ABV0NV56_9TELE</name>
<gene>
    <name evidence="1" type="ORF">GOODEAATRI_016501</name>
</gene>
<reference evidence="1 2" key="1">
    <citation type="submission" date="2021-06" db="EMBL/GenBank/DDBJ databases">
        <authorList>
            <person name="Palmer J.M."/>
        </authorList>
    </citation>
    <scope>NUCLEOTIDE SEQUENCE [LARGE SCALE GENOMIC DNA]</scope>
    <source>
        <strain evidence="1 2">GA_2019</strain>
        <tissue evidence="1">Muscle</tissue>
    </source>
</reference>
<comment type="caution">
    <text evidence="1">The sequence shown here is derived from an EMBL/GenBank/DDBJ whole genome shotgun (WGS) entry which is preliminary data.</text>
</comment>
<feature type="non-terminal residue" evidence="1">
    <location>
        <position position="1"/>
    </location>
</feature>
<keyword evidence="2" id="KW-1185">Reference proteome</keyword>
<dbReference type="EMBL" id="JAHRIO010051256">
    <property type="protein sequence ID" value="MEQ2175277.1"/>
    <property type="molecule type" value="Genomic_DNA"/>
</dbReference>
<evidence type="ECO:0000313" key="2">
    <source>
        <dbReference type="Proteomes" id="UP001476798"/>
    </source>
</evidence>
<sequence>ETLTERSIRADLRFASVTTIRDILDHCLLALCLPSARELVKDFMENLDEETVAKMENATMVPGSLSLHCLYSLIRPSLRLPLPPWCVVSAWENAGLSGCYELRRRPQGPSGVLLEPSVPAMGLQVAYAHNE</sequence>
<dbReference type="Proteomes" id="UP001476798">
    <property type="component" value="Unassembled WGS sequence"/>
</dbReference>